<evidence type="ECO:0008006" key="4">
    <source>
        <dbReference type="Google" id="ProtNLM"/>
    </source>
</evidence>
<dbReference type="SUPFAM" id="SSF56935">
    <property type="entry name" value="Porins"/>
    <property type="match status" value="1"/>
</dbReference>
<reference evidence="2 3" key="1">
    <citation type="submission" date="2021-01" db="EMBL/GenBank/DDBJ databases">
        <title>Carboxyliciviraga sp.nov., isolated from coastal sediments.</title>
        <authorList>
            <person name="Lu D."/>
            <person name="Zhang T."/>
        </authorList>
    </citation>
    <scope>NUCLEOTIDE SEQUENCE [LARGE SCALE GENOMIC DNA]</scope>
    <source>
        <strain evidence="2 3">N1Y132</strain>
    </source>
</reference>
<dbReference type="Gene3D" id="2.40.160.10">
    <property type="entry name" value="Porin"/>
    <property type="match status" value="1"/>
</dbReference>
<feature type="chain" id="PRO_5045519721" description="Porin" evidence="1">
    <location>
        <begin position="20"/>
        <end position="341"/>
    </location>
</feature>
<evidence type="ECO:0000313" key="3">
    <source>
        <dbReference type="Proteomes" id="UP000605676"/>
    </source>
</evidence>
<gene>
    <name evidence="2" type="ORF">JIV24_01560</name>
</gene>
<keyword evidence="3" id="KW-1185">Reference proteome</keyword>
<dbReference type="RefSeq" id="WP_200463239.1">
    <property type="nucleotide sequence ID" value="NZ_JAENRR010000002.1"/>
</dbReference>
<organism evidence="2 3">
    <name type="scientific">Carboxylicivirga marina</name>
    <dbReference type="NCBI Taxonomy" id="2800988"/>
    <lineage>
        <taxon>Bacteria</taxon>
        <taxon>Pseudomonadati</taxon>
        <taxon>Bacteroidota</taxon>
        <taxon>Bacteroidia</taxon>
        <taxon>Marinilabiliales</taxon>
        <taxon>Marinilabiliaceae</taxon>
        <taxon>Carboxylicivirga</taxon>
    </lineage>
</organism>
<keyword evidence="1" id="KW-0732">Signal</keyword>
<feature type="signal peptide" evidence="1">
    <location>
        <begin position="1"/>
        <end position="19"/>
    </location>
</feature>
<dbReference type="InterPro" id="IPR010870">
    <property type="entry name" value="Porin_O/P"/>
</dbReference>
<dbReference type="InterPro" id="IPR023614">
    <property type="entry name" value="Porin_dom_sf"/>
</dbReference>
<proteinExistence type="predicted"/>
<dbReference type="Proteomes" id="UP000605676">
    <property type="component" value="Unassembled WGS sequence"/>
</dbReference>
<dbReference type="Pfam" id="PF07396">
    <property type="entry name" value="Porin_O_P"/>
    <property type="match status" value="1"/>
</dbReference>
<evidence type="ECO:0000313" key="2">
    <source>
        <dbReference type="EMBL" id="MBK3516007.1"/>
    </source>
</evidence>
<dbReference type="EMBL" id="JAENRR010000002">
    <property type="protein sequence ID" value="MBK3516007.1"/>
    <property type="molecule type" value="Genomic_DNA"/>
</dbReference>
<dbReference type="PROSITE" id="PS51257">
    <property type="entry name" value="PROKAR_LIPOPROTEIN"/>
    <property type="match status" value="1"/>
</dbReference>
<protein>
    <recommendedName>
        <fullName evidence="4">Porin</fullName>
    </recommendedName>
</protein>
<name>A0ABS1HEN1_9BACT</name>
<evidence type="ECO:0000256" key="1">
    <source>
        <dbReference type="SAM" id="SignalP"/>
    </source>
</evidence>
<sequence>MKNINILFFLLLMLAVPFAGLSQGCEEPSGDTDDGSPKVIGFIQPQYESHFTDPGTSTFKFMRARLGVTGQIPYDFTYYVMAEFSSFVSSGGNPFLLDAFISYRRFEWAKMSVGSFKQPFGLEVNTSCSGLHTIMRSKVSDQLISPQRDMGFMVFGGTNENLLQYQFAIMNGTGLGVKDNNSKKDMIGRLKVNPLDFLSIGGSFRYGYPINNEETRTSFAAEFEVNLNNLLVQGEYIYDEGDQNPAAGGGCGSDPVILGEKRGGYWVQGMYMTKWMLQPVMKFEMFDLDSDIDENEEYITTFGLNYFFNDWTRLQVNYQYKAEKAGEVENDALLMQLQVKF</sequence>
<comment type="caution">
    <text evidence="2">The sequence shown here is derived from an EMBL/GenBank/DDBJ whole genome shotgun (WGS) entry which is preliminary data.</text>
</comment>
<accession>A0ABS1HEN1</accession>